<dbReference type="OrthoDB" id="1001765at2759"/>
<dbReference type="InterPro" id="IPR012347">
    <property type="entry name" value="Ferritin-like"/>
</dbReference>
<dbReference type="Gene3D" id="1.20.1260.10">
    <property type="match status" value="1"/>
</dbReference>
<dbReference type="PANTHER" id="PTHR38705:SF1">
    <property type="entry name" value="PROTEIN RDS1"/>
    <property type="match status" value="1"/>
</dbReference>
<dbReference type="SUPFAM" id="SSF47240">
    <property type="entry name" value="Ferritin-like"/>
    <property type="match status" value="1"/>
</dbReference>
<dbReference type="Pfam" id="PF13668">
    <property type="entry name" value="Ferritin_2"/>
    <property type="match status" value="1"/>
</dbReference>
<dbReference type="InterPro" id="IPR009078">
    <property type="entry name" value="Ferritin-like_SF"/>
</dbReference>
<dbReference type="InterPro" id="IPR039254">
    <property type="entry name" value="Rds1"/>
</dbReference>
<sequence>MYSTLLMSMLSASTLAFPLLSSRDAALNDLDILNFALTAEHLEGAFYKQALEMFDENAFSAAGVSPGFRANLAQIGQDEANHVTFLEAAITGAGGTPVQACTYNFGFKDVKSFVATSAALEGIGASAYLGAAPAVSSKAVLSAAAAILSVEARHSSFVRAVLNQIPNAQSLDTPLSPNLVFTLASAFISSCPSSNPPLPFKAFPSLSLSSTGPLAAGSTITVQTKAPLSGTLSAAFLALGGPQFQPITQTDGGFTTTIPKNYFGQTYMIVTNSQGNITDSSVVAGPLLLEVAQQN</sequence>
<evidence type="ECO:0000313" key="3">
    <source>
        <dbReference type="Proteomes" id="UP000664169"/>
    </source>
</evidence>
<keyword evidence="3" id="KW-1185">Reference proteome</keyword>
<evidence type="ECO:0000256" key="1">
    <source>
        <dbReference type="SAM" id="SignalP"/>
    </source>
</evidence>
<keyword evidence="1" id="KW-0732">Signal</keyword>
<protein>
    <submittedName>
        <fullName evidence="2">Uncharacterized protein</fullName>
    </submittedName>
</protein>
<dbReference type="AlphaFoldDB" id="A0A8H3EFA6"/>
<evidence type="ECO:0000313" key="2">
    <source>
        <dbReference type="EMBL" id="CAF9905479.1"/>
    </source>
</evidence>
<comment type="caution">
    <text evidence="2">The sequence shown here is derived from an EMBL/GenBank/DDBJ whole genome shotgun (WGS) entry which is preliminary data.</text>
</comment>
<gene>
    <name evidence="2" type="ORF">GOMPHAMPRED_003204</name>
</gene>
<organism evidence="2 3">
    <name type="scientific">Gomphillus americanus</name>
    <dbReference type="NCBI Taxonomy" id="1940652"/>
    <lineage>
        <taxon>Eukaryota</taxon>
        <taxon>Fungi</taxon>
        <taxon>Dikarya</taxon>
        <taxon>Ascomycota</taxon>
        <taxon>Pezizomycotina</taxon>
        <taxon>Lecanoromycetes</taxon>
        <taxon>OSLEUM clade</taxon>
        <taxon>Ostropomycetidae</taxon>
        <taxon>Ostropales</taxon>
        <taxon>Graphidaceae</taxon>
        <taxon>Gomphilloideae</taxon>
        <taxon>Gomphillus</taxon>
    </lineage>
</organism>
<dbReference type="PANTHER" id="PTHR38705">
    <property type="entry name" value="PROTEIN RDS1"/>
    <property type="match status" value="1"/>
</dbReference>
<dbReference type="CDD" id="cd00657">
    <property type="entry name" value="Ferritin_like"/>
    <property type="match status" value="1"/>
</dbReference>
<dbReference type="Proteomes" id="UP000664169">
    <property type="component" value="Unassembled WGS sequence"/>
</dbReference>
<feature type="chain" id="PRO_5034694430" evidence="1">
    <location>
        <begin position="17"/>
        <end position="295"/>
    </location>
</feature>
<name>A0A8H3EFA6_9LECA</name>
<reference evidence="2" key="1">
    <citation type="submission" date="2021-03" db="EMBL/GenBank/DDBJ databases">
        <authorList>
            <person name="Tagirdzhanova G."/>
        </authorList>
    </citation>
    <scope>NUCLEOTIDE SEQUENCE</scope>
</reference>
<accession>A0A8H3EFA6</accession>
<feature type="signal peptide" evidence="1">
    <location>
        <begin position="1"/>
        <end position="16"/>
    </location>
</feature>
<proteinExistence type="predicted"/>
<dbReference type="EMBL" id="CAJPDQ010000002">
    <property type="protein sequence ID" value="CAF9905479.1"/>
    <property type="molecule type" value="Genomic_DNA"/>
</dbReference>